<keyword evidence="2" id="KW-1185">Reference proteome</keyword>
<accession>A0ABY6GW70</accession>
<evidence type="ECO:0000313" key="2">
    <source>
        <dbReference type="Proteomes" id="UP001163255"/>
    </source>
</evidence>
<reference evidence="1" key="1">
    <citation type="submission" date="2022-10" db="EMBL/GenBank/DDBJ databases">
        <title>Completed Genome Sequence of two octocoral isolated bacterium, Endozoicomonas euniceicola EF212T and Endozoicomonas gorgoniicola PS125T.</title>
        <authorList>
            <person name="Chiou Y.-J."/>
            <person name="Chen Y.-H."/>
        </authorList>
    </citation>
    <scope>NUCLEOTIDE SEQUENCE</scope>
    <source>
        <strain evidence="1">EF212</strain>
    </source>
</reference>
<dbReference type="EMBL" id="CP103300">
    <property type="protein sequence ID" value="UYM16832.1"/>
    <property type="molecule type" value="Genomic_DNA"/>
</dbReference>
<sequence>MNVHDLELGDILFYFHMGASTIPLWSIPHYAATHTSIVSHVGTHPWISHITRNGLVFSAFGLNKGFRFLAYRLNPDQQNTFATEASHLARMWCIANNDVKLIERKSRSNVASTDYSLPVASVPGTFSYFKSHTAIFRSVFFGKKAIEYVSKLEWYKVRNIIPPELSGKGGTYCSMFVVSCYQAAFGVAHSAKLLPVDAQTVMPWTFYRCVIDSPSWRCLGEVS</sequence>
<proteinExistence type="predicted"/>
<name>A0ABY6GW70_9GAMM</name>
<gene>
    <name evidence="1" type="ORF">NX720_02585</name>
</gene>
<dbReference type="RefSeq" id="WP_262599195.1">
    <property type="nucleotide sequence ID" value="NZ_CP103300.1"/>
</dbReference>
<protein>
    <submittedName>
        <fullName evidence="1">Uncharacterized protein</fullName>
    </submittedName>
</protein>
<dbReference type="Proteomes" id="UP001163255">
    <property type="component" value="Chromosome"/>
</dbReference>
<organism evidence="1 2">
    <name type="scientific">Endozoicomonas euniceicola</name>
    <dbReference type="NCBI Taxonomy" id="1234143"/>
    <lineage>
        <taxon>Bacteria</taxon>
        <taxon>Pseudomonadati</taxon>
        <taxon>Pseudomonadota</taxon>
        <taxon>Gammaproteobacteria</taxon>
        <taxon>Oceanospirillales</taxon>
        <taxon>Endozoicomonadaceae</taxon>
        <taxon>Endozoicomonas</taxon>
    </lineage>
</organism>
<evidence type="ECO:0000313" key="1">
    <source>
        <dbReference type="EMBL" id="UYM16832.1"/>
    </source>
</evidence>